<comment type="caution">
    <text evidence="8">The sequence shown here is derived from an EMBL/GenBank/DDBJ whole genome shotgun (WGS) entry which is preliminary data.</text>
</comment>
<evidence type="ECO:0000256" key="4">
    <source>
        <dbReference type="ARBA" id="ARBA00023136"/>
    </source>
</evidence>
<feature type="transmembrane region" description="Helical" evidence="5">
    <location>
        <begin position="129"/>
        <end position="150"/>
    </location>
</feature>
<keyword evidence="5" id="KW-0830">Ubiquinone</keyword>
<feature type="transmembrane region" description="Helical" evidence="5">
    <location>
        <begin position="162"/>
        <end position="185"/>
    </location>
</feature>
<dbReference type="EMBL" id="WFKJ01000024">
    <property type="protein sequence ID" value="KAB7890534.1"/>
    <property type="molecule type" value="Genomic_DNA"/>
</dbReference>
<dbReference type="NCBIfam" id="TIGR01770">
    <property type="entry name" value="NDH_I_N"/>
    <property type="match status" value="1"/>
</dbReference>
<feature type="transmembrane region" description="Helical" evidence="5">
    <location>
        <begin position="33"/>
        <end position="54"/>
    </location>
</feature>
<evidence type="ECO:0000256" key="5">
    <source>
        <dbReference type="HAMAP-Rule" id="MF_00445"/>
    </source>
</evidence>
<dbReference type="PANTHER" id="PTHR22773">
    <property type="entry name" value="NADH DEHYDROGENASE"/>
    <property type="match status" value="1"/>
</dbReference>
<feature type="transmembrane region" description="Helical" evidence="5">
    <location>
        <begin position="106"/>
        <end position="123"/>
    </location>
</feature>
<keyword evidence="5" id="KW-1278">Translocase</keyword>
<feature type="transmembrane region" description="Helical" evidence="5">
    <location>
        <begin position="74"/>
        <end position="94"/>
    </location>
</feature>
<evidence type="ECO:0000313" key="11">
    <source>
        <dbReference type="Proteomes" id="UP000472839"/>
    </source>
</evidence>
<feature type="transmembrane region" description="Helical" evidence="5">
    <location>
        <begin position="413"/>
        <end position="434"/>
    </location>
</feature>
<feature type="transmembrane region" description="Helical" evidence="5">
    <location>
        <begin position="6"/>
        <end position="26"/>
    </location>
</feature>
<feature type="transmembrane region" description="Helical" evidence="5">
    <location>
        <begin position="462"/>
        <end position="487"/>
    </location>
</feature>
<evidence type="ECO:0000313" key="8">
    <source>
        <dbReference type="EMBL" id="KAB7887836.1"/>
    </source>
</evidence>
<dbReference type="Proteomes" id="UP000472839">
    <property type="component" value="Unassembled WGS sequence"/>
</dbReference>
<comment type="subunit">
    <text evidence="5">NDH-1 is composed of 14 different subunits. Subunits NuoA, H, J, K, L, M, N constitute the membrane sector of the complex.</text>
</comment>
<dbReference type="GO" id="GO:0050136">
    <property type="term" value="F:NADH dehydrogenase (quinone) (non-electrogenic) activity"/>
    <property type="evidence" value="ECO:0007669"/>
    <property type="project" value="UniProtKB-UniRule"/>
</dbReference>
<keyword evidence="10" id="KW-1185">Reference proteome</keyword>
<keyword evidence="2 5" id="KW-0812">Transmembrane</keyword>
<dbReference type="Pfam" id="PF00361">
    <property type="entry name" value="Proton_antipo_M"/>
    <property type="match status" value="1"/>
</dbReference>
<evidence type="ECO:0000259" key="7">
    <source>
        <dbReference type="Pfam" id="PF00361"/>
    </source>
</evidence>
<comment type="similarity">
    <text evidence="5">Belongs to the complex I subunit 2 family.</text>
</comment>
<dbReference type="EMBL" id="WFKK01000029">
    <property type="protein sequence ID" value="KAB7887836.1"/>
    <property type="molecule type" value="Genomic_DNA"/>
</dbReference>
<feature type="transmembrane region" description="Helical" evidence="5">
    <location>
        <begin position="205"/>
        <end position="227"/>
    </location>
</feature>
<feature type="transmembrane region" description="Helical" evidence="5">
    <location>
        <begin position="239"/>
        <end position="263"/>
    </location>
</feature>
<keyword evidence="5" id="KW-1003">Cell membrane</keyword>
<comment type="subcellular location">
    <subcellularLocation>
        <location evidence="5">Cell membrane</location>
        <topology evidence="5">Multi-pass membrane protein</topology>
    </subcellularLocation>
    <subcellularLocation>
        <location evidence="1">Endomembrane system</location>
        <topology evidence="1">Multi-pass membrane protein</topology>
    </subcellularLocation>
    <subcellularLocation>
        <location evidence="6">Membrane</location>
        <topology evidence="6">Multi-pass membrane protein</topology>
    </subcellularLocation>
</comment>
<dbReference type="EC" id="7.1.1.-" evidence="5"/>
<organism evidence="8 11">
    <name type="scientific">Poseidonibacter ostreae</name>
    <dbReference type="NCBI Taxonomy" id="2654171"/>
    <lineage>
        <taxon>Bacteria</taxon>
        <taxon>Pseudomonadati</taxon>
        <taxon>Campylobacterota</taxon>
        <taxon>Epsilonproteobacteria</taxon>
        <taxon>Campylobacterales</taxon>
        <taxon>Arcobacteraceae</taxon>
        <taxon>Poseidonibacter</taxon>
    </lineage>
</organism>
<comment type="catalytic activity">
    <reaction evidence="5">
        <text>a quinone + NADH + 5 H(+)(in) = a quinol + NAD(+) + 4 H(+)(out)</text>
        <dbReference type="Rhea" id="RHEA:57888"/>
        <dbReference type="ChEBI" id="CHEBI:15378"/>
        <dbReference type="ChEBI" id="CHEBI:24646"/>
        <dbReference type="ChEBI" id="CHEBI:57540"/>
        <dbReference type="ChEBI" id="CHEBI:57945"/>
        <dbReference type="ChEBI" id="CHEBI:132124"/>
    </reaction>
</comment>
<feature type="domain" description="NADH:quinone oxidoreductase/Mrp antiporter transmembrane" evidence="7">
    <location>
        <begin position="126"/>
        <end position="427"/>
    </location>
</feature>
<dbReference type="GO" id="GO:0008137">
    <property type="term" value="F:NADH dehydrogenase (ubiquinone) activity"/>
    <property type="evidence" value="ECO:0007669"/>
    <property type="project" value="InterPro"/>
</dbReference>
<dbReference type="GO" id="GO:0012505">
    <property type="term" value="C:endomembrane system"/>
    <property type="evidence" value="ECO:0007669"/>
    <property type="project" value="UniProtKB-SubCell"/>
</dbReference>
<dbReference type="GO" id="GO:0042773">
    <property type="term" value="P:ATP synthesis coupled electron transport"/>
    <property type="evidence" value="ECO:0007669"/>
    <property type="project" value="InterPro"/>
</dbReference>
<evidence type="ECO:0000256" key="2">
    <source>
        <dbReference type="ARBA" id="ARBA00022692"/>
    </source>
</evidence>
<sequence length="506" mass="56255">MSQFIYLIPAITVLVGALTLMFMSMYEKYNVKNFITVSSIFLFIALGFSALFFTESYSVQPYNDLLNNVLIFDTFSNFFNILLILGTILTLLIGEHYFQHRSYFKGEFFSILLFALFGMMLLAHTNELITAYIALEIASFSVYIMVGVNTEDSKRVEAIFKYLVLGSFIGAFYLLGVVLVYGATATTNLSEIGAFISTHSGDDMILVYIGLTLILFTFLFKIAAFPFQSWVLDVYRGAPMVITAYMASTFKIAIFSFFMRAFLQDLAPIIDFWDTIISVIIVLTLVFGTYLAVSQNIVKRMLAASSIVHTGYLLLAFIALSYKDGEILNIDSAYATMFYLIAYLLSALGAFGLASHIISETNVRVTYDDFKGLAHERPFLAAMMTIFLFSLAGIPSTIGFIGKFYVFTEAINAGYIGLAVLAIIATIVSVYYYFKLIAMMYFYPAPLTCSIEGFNDKRVSTYAIAFVAILTILGGVGSAIVFFIPILNIDAIIALSQTAVQSLFIK</sequence>
<dbReference type="GO" id="GO:0005886">
    <property type="term" value="C:plasma membrane"/>
    <property type="evidence" value="ECO:0007669"/>
    <property type="project" value="UniProtKB-SubCell"/>
</dbReference>
<evidence type="ECO:0000256" key="3">
    <source>
        <dbReference type="ARBA" id="ARBA00022989"/>
    </source>
</evidence>
<evidence type="ECO:0000256" key="6">
    <source>
        <dbReference type="RuleBase" id="RU000320"/>
    </source>
</evidence>
<keyword evidence="4 5" id="KW-0472">Membrane</keyword>
<dbReference type="InterPro" id="IPR010096">
    <property type="entry name" value="NADH-Q_OxRdtase_suN/2"/>
</dbReference>
<dbReference type="Proteomes" id="UP000461010">
    <property type="component" value="Unassembled WGS sequence"/>
</dbReference>
<keyword evidence="5" id="KW-0874">Quinone</keyword>
<feature type="transmembrane region" description="Helical" evidence="5">
    <location>
        <begin position="379"/>
        <end position="401"/>
    </location>
</feature>
<dbReference type="RefSeq" id="WP_152190302.1">
    <property type="nucleotide sequence ID" value="NZ_WFKI01000021.1"/>
</dbReference>
<evidence type="ECO:0000313" key="10">
    <source>
        <dbReference type="Proteomes" id="UP000461010"/>
    </source>
</evidence>
<name>A0A6L4WRU8_9BACT</name>
<feature type="transmembrane region" description="Helical" evidence="5">
    <location>
        <begin position="275"/>
        <end position="293"/>
    </location>
</feature>
<evidence type="ECO:0000313" key="9">
    <source>
        <dbReference type="EMBL" id="KAB7890534.1"/>
    </source>
</evidence>
<comment type="function">
    <text evidence="5">NDH-1 shuttles electrons from NADH, via FMN and iron-sulfur (Fe-S) centers, to quinones in the respiratory chain. The immediate electron acceptor for the enzyme in this species is believed to be ubiquinone. Couples the redox reaction to proton translocation (for every two electrons transferred, four hydrogen ions are translocated across the cytoplasmic membrane), and thus conserves the redox energy in a proton gradient.</text>
</comment>
<dbReference type="AlphaFoldDB" id="A0A6L4WRU8"/>
<keyword evidence="3 5" id="KW-1133">Transmembrane helix</keyword>
<feature type="transmembrane region" description="Helical" evidence="5">
    <location>
        <begin position="302"/>
        <end position="322"/>
    </location>
</feature>
<keyword evidence="5" id="KW-0520">NAD</keyword>
<evidence type="ECO:0000256" key="1">
    <source>
        <dbReference type="ARBA" id="ARBA00004127"/>
    </source>
</evidence>
<gene>
    <name evidence="5 8" type="primary">nuoN</name>
    <name evidence="9" type="ORF">GBG18_08820</name>
    <name evidence="8" type="ORF">GBG19_10125</name>
</gene>
<reference evidence="10 11" key="1">
    <citation type="submission" date="2019-10" db="EMBL/GenBank/DDBJ databases">
        <title>Poseidonibacter ostreae sp. nov., isolated from the gut of the Ostrea denselamellosa.</title>
        <authorList>
            <person name="Choi A."/>
        </authorList>
    </citation>
    <scope>NUCLEOTIDE SEQUENCE [LARGE SCALE GENOMIC DNA]</scope>
    <source>
        <strain evidence="8 11">SJOD-M-33</strain>
        <strain evidence="9 10">SJOD-M-5</strain>
    </source>
</reference>
<feature type="transmembrane region" description="Helical" evidence="5">
    <location>
        <begin position="334"/>
        <end position="358"/>
    </location>
</feature>
<dbReference type="HAMAP" id="MF_00445">
    <property type="entry name" value="NDH1_NuoN_1"/>
    <property type="match status" value="1"/>
</dbReference>
<dbReference type="InterPro" id="IPR001750">
    <property type="entry name" value="ND/Mrp_TM"/>
</dbReference>
<proteinExistence type="inferred from homology"/>
<accession>A0A6L4WRU8</accession>
<dbReference type="GO" id="GO:0048038">
    <property type="term" value="F:quinone binding"/>
    <property type="evidence" value="ECO:0007669"/>
    <property type="project" value="UniProtKB-KW"/>
</dbReference>
<keyword evidence="5" id="KW-0813">Transport</keyword>
<protein>
    <recommendedName>
        <fullName evidence="5">NADH-quinone oxidoreductase subunit N</fullName>
        <ecNumber evidence="5">7.1.1.-</ecNumber>
    </recommendedName>
    <alternativeName>
        <fullName evidence="5">NADH dehydrogenase I subunit N</fullName>
    </alternativeName>
    <alternativeName>
        <fullName evidence="5">NDH-1 subunit N</fullName>
    </alternativeName>
</protein>